<name>A0ABX1EZ87_9PROT</name>
<dbReference type="EMBL" id="JAAVTX010000003">
    <property type="protein sequence ID" value="NKE45391.1"/>
    <property type="molecule type" value="Genomic_DNA"/>
</dbReference>
<dbReference type="Gene3D" id="3.40.50.1820">
    <property type="entry name" value="alpha/beta hydrolase"/>
    <property type="match status" value="1"/>
</dbReference>
<dbReference type="GO" id="GO:0016787">
    <property type="term" value="F:hydrolase activity"/>
    <property type="evidence" value="ECO:0007669"/>
    <property type="project" value="UniProtKB-KW"/>
</dbReference>
<dbReference type="Proteomes" id="UP000765160">
    <property type="component" value="Unassembled WGS sequence"/>
</dbReference>
<dbReference type="RefSeq" id="WP_168049835.1">
    <property type="nucleotide sequence ID" value="NZ_JAATJR010000003.1"/>
</dbReference>
<dbReference type="InterPro" id="IPR049492">
    <property type="entry name" value="BD-FAE-like_dom"/>
</dbReference>
<evidence type="ECO:0000313" key="4">
    <source>
        <dbReference type="Proteomes" id="UP000765160"/>
    </source>
</evidence>
<dbReference type="Pfam" id="PF20434">
    <property type="entry name" value="BD-FAE"/>
    <property type="match status" value="1"/>
</dbReference>
<sequence>MAGDKVWLEYDQAALDAAYDQRVWAPDMPAWLARYRADTAAARAALRPETLSYGPHGLDLYPARGTPRGIHLHIHGGAWRAQSRDDSGFLAPALTAAGFAVAVPDFSLLPARRLPDVVAELRDCVRFLRPRGPIHLSGHSSGAHLAAVLAVEMDFASVTLVSGVYELEPVLLSARRAYVALDAAEVAALSPIRQAGRIRAPLRLAWGTAESPEFIRQSEAMVAATGAASFVLPGVNHFAAAYAPAQGALHDALTA</sequence>
<organism evidence="3 4">
    <name type="scientific">Falsiroseomonas frigidaquae</name>
    <dbReference type="NCBI Taxonomy" id="487318"/>
    <lineage>
        <taxon>Bacteria</taxon>
        <taxon>Pseudomonadati</taxon>
        <taxon>Pseudomonadota</taxon>
        <taxon>Alphaproteobacteria</taxon>
        <taxon>Acetobacterales</taxon>
        <taxon>Roseomonadaceae</taxon>
        <taxon>Falsiroseomonas</taxon>
    </lineage>
</organism>
<reference evidence="3 4" key="1">
    <citation type="submission" date="2020-03" db="EMBL/GenBank/DDBJ databases">
        <title>Roseomonas selenitidurans sp. nov. isolated from soil.</title>
        <authorList>
            <person name="Liu H."/>
        </authorList>
    </citation>
    <scope>NUCLEOTIDE SEQUENCE [LARGE SCALE GENOMIC DNA]</scope>
    <source>
        <strain evidence="3 4">JCM 15073</strain>
    </source>
</reference>
<evidence type="ECO:0000313" key="3">
    <source>
        <dbReference type="EMBL" id="NKE45391.1"/>
    </source>
</evidence>
<gene>
    <name evidence="3" type="ORF">HB662_11435</name>
</gene>
<dbReference type="PANTHER" id="PTHR48081:SF33">
    <property type="entry name" value="KYNURENINE FORMAMIDASE"/>
    <property type="match status" value="1"/>
</dbReference>
<evidence type="ECO:0000256" key="1">
    <source>
        <dbReference type="ARBA" id="ARBA00022801"/>
    </source>
</evidence>
<keyword evidence="1 3" id="KW-0378">Hydrolase</keyword>
<keyword evidence="4" id="KW-1185">Reference proteome</keyword>
<dbReference type="InterPro" id="IPR050300">
    <property type="entry name" value="GDXG_lipolytic_enzyme"/>
</dbReference>
<feature type="domain" description="BD-FAE-like" evidence="2">
    <location>
        <begin position="66"/>
        <end position="154"/>
    </location>
</feature>
<dbReference type="SUPFAM" id="SSF53474">
    <property type="entry name" value="alpha/beta-Hydrolases"/>
    <property type="match status" value="1"/>
</dbReference>
<evidence type="ECO:0000259" key="2">
    <source>
        <dbReference type="Pfam" id="PF20434"/>
    </source>
</evidence>
<dbReference type="PANTHER" id="PTHR48081">
    <property type="entry name" value="AB HYDROLASE SUPERFAMILY PROTEIN C4A8.06C"/>
    <property type="match status" value="1"/>
</dbReference>
<protein>
    <submittedName>
        <fullName evidence="3">Alpha/beta fold hydrolase</fullName>
    </submittedName>
</protein>
<dbReference type="InterPro" id="IPR029058">
    <property type="entry name" value="AB_hydrolase_fold"/>
</dbReference>
<proteinExistence type="predicted"/>
<comment type="caution">
    <text evidence="3">The sequence shown here is derived from an EMBL/GenBank/DDBJ whole genome shotgun (WGS) entry which is preliminary data.</text>
</comment>
<accession>A0ABX1EZ87</accession>